<dbReference type="KEGG" id="lgo:JCM16774_1205"/>
<proteinExistence type="predicted"/>
<protein>
    <submittedName>
        <fullName evidence="2">Uncharacterized protein</fullName>
    </submittedName>
</protein>
<gene>
    <name evidence="2" type="ORF">JCM16774_1205</name>
</gene>
<organism evidence="2 3">
    <name type="scientific">Pseudoleptotrichia goodfellowii</name>
    <dbReference type="NCBI Taxonomy" id="157692"/>
    <lineage>
        <taxon>Bacteria</taxon>
        <taxon>Fusobacteriati</taxon>
        <taxon>Fusobacteriota</taxon>
        <taxon>Fusobacteriia</taxon>
        <taxon>Fusobacteriales</taxon>
        <taxon>Leptotrichiaceae</taxon>
        <taxon>Pseudoleptotrichia</taxon>
    </lineage>
</organism>
<sequence>MENNEKRGGIRKGAGRKPTGRERDKTISFKVTEDEREYIYKVLDKIGGKRTESILKLLKKYEKE</sequence>
<evidence type="ECO:0000313" key="2">
    <source>
        <dbReference type="EMBL" id="BBM36273.1"/>
    </source>
</evidence>
<evidence type="ECO:0000313" key="3">
    <source>
        <dbReference type="Proteomes" id="UP000321606"/>
    </source>
</evidence>
<dbReference type="RefSeq" id="WP_006806271.1">
    <property type="nucleotide sequence ID" value="NZ_AP019822.1"/>
</dbReference>
<evidence type="ECO:0000256" key="1">
    <source>
        <dbReference type="SAM" id="MobiDB-lite"/>
    </source>
</evidence>
<reference evidence="2 3" key="1">
    <citation type="submission" date="2019-07" db="EMBL/GenBank/DDBJ databases">
        <title>Complete Genome Sequence of Leptotrichia goodfellowii Strain JCM 16774.</title>
        <authorList>
            <person name="Watanabe S."/>
            <person name="Cui L."/>
        </authorList>
    </citation>
    <scope>NUCLEOTIDE SEQUENCE [LARGE SCALE GENOMIC DNA]</scope>
    <source>
        <strain evidence="2 3">JCM16774</strain>
    </source>
</reference>
<dbReference type="OrthoDB" id="9948752at2"/>
<dbReference type="EMBL" id="AP019822">
    <property type="protein sequence ID" value="BBM36273.1"/>
    <property type="molecule type" value="Genomic_DNA"/>
</dbReference>
<accession>A0A510JDZ1</accession>
<feature type="region of interest" description="Disordered" evidence="1">
    <location>
        <begin position="1"/>
        <end position="25"/>
    </location>
</feature>
<dbReference type="Proteomes" id="UP000321606">
    <property type="component" value="Chromosome"/>
</dbReference>
<name>A0A510JDZ1_9FUSO</name>
<dbReference type="AlphaFoldDB" id="A0A510JDZ1"/>